<evidence type="ECO:0000313" key="7">
    <source>
        <dbReference type="EMBL" id="TDP91054.1"/>
    </source>
</evidence>
<evidence type="ECO:0000256" key="4">
    <source>
        <dbReference type="ARBA" id="ARBA00023163"/>
    </source>
</evidence>
<evidence type="ECO:0000256" key="2">
    <source>
        <dbReference type="ARBA" id="ARBA00022491"/>
    </source>
</evidence>
<gene>
    <name evidence="7" type="ORF">EV186_10946</name>
</gene>
<dbReference type="RefSeq" id="WP_133853852.1">
    <property type="nucleotide sequence ID" value="NZ_SNXZ01000009.1"/>
</dbReference>
<comment type="caution">
    <text evidence="7">The sequence shown here is derived from an EMBL/GenBank/DDBJ whole genome shotgun (WGS) entry which is preliminary data.</text>
</comment>
<dbReference type="GO" id="GO:0003700">
    <property type="term" value="F:DNA-binding transcription factor activity"/>
    <property type="evidence" value="ECO:0007669"/>
    <property type="project" value="InterPro"/>
</dbReference>
<dbReference type="InterPro" id="IPR036390">
    <property type="entry name" value="WH_DNA-bd_sf"/>
</dbReference>
<dbReference type="AlphaFoldDB" id="A0A4R6RW82"/>
<evidence type="ECO:0000256" key="1">
    <source>
        <dbReference type="ARBA" id="ARBA00021390"/>
    </source>
</evidence>
<evidence type="ECO:0000313" key="8">
    <source>
        <dbReference type="Proteomes" id="UP000295444"/>
    </source>
</evidence>
<dbReference type="Gene3D" id="1.10.10.10">
    <property type="entry name" value="Winged helix-like DNA-binding domain superfamily/Winged helix DNA-binding domain"/>
    <property type="match status" value="1"/>
</dbReference>
<dbReference type="SUPFAM" id="SSF46785">
    <property type="entry name" value="Winged helix' DNA-binding domain"/>
    <property type="match status" value="1"/>
</dbReference>
<dbReference type="SUPFAM" id="SSF100950">
    <property type="entry name" value="NagB/RpiA/CoA transferase-like"/>
    <property type="match status" value="1"/>
</dbReference>
<dbReference type="PANTHER" id="PTHR30363:SF4">
    <property type="entry name" value="GLYCEROL-3-PHOSPHATE REGULON REPRESSOR"/>
    <property type="match status" value="1"/>
</dbReference>
<dbReference type="InterPro" id="IPR037171">
    <property type="entry name" value="NagB/RpiA_transferase-like"/>
</dbReference>
<dbReference type="InterPro" id="IPR014036">
    <property type="entry name" value="DeoR-like_C"/>
</dbReference>
<evidence type="ECO:0000256" key="3">
    <source>
        <dbReference type="ARBA" id="ARBA00023015"/>
    </source>
</evidence>
<comment type="function">
    <text evidence="5">Repressor of the lactose catabolism operon. Galactose-6-phosphate is the inducer.</text>
</comment>
<keyword evidence="2" id="KW-0678">Repressor</keyword>
<evidence type="ECO:0000256" key="5">
    <source>
        <dbReference type="ARBA" id="ARBA00024937"/>
    </source>
</evidence>
<dbReference type="InterPro" id="IPR050313">
    <property type="entry name" value="Carb_Metab_HTH_regulators"/>
</dbReference>
<reference evidence="7 8" key="1">
    <citation type="submission" date="2019-03" db="EMBL/GenBank/DDBJ databases">
        <title>Genomic Encyclopedia of Type Strains, Phase IV (KMG-IV): sequencing the most valuable type-strain genomes for metagenomic binning, comparative biology and taxonomic classification.</title>
        <authorList>
            <person name="Goeker M."/>
        </authorList>
    </citation>
    <scope>NUCLEOTIDE SEQUENCE [LARGE SCALE GENOMIC DNA]</scope>
    <source>
        <strain evidence="7 8">DSM 45361</strain>
    </source>
</reference>
<keyword evidence="8" id="KW-1185">Reference proteome</keyword>
<organism evidence="7 8">
    <name type="scientific">Labedaea rhizosphaerae</name>
    <dbReference type="NCBI Taxonomy" id="598644"/>
    <lineage>
        <taxon>Bacteria</taxon>
        <taxon>Bacillati</taxon>
        <taxon>Actinomycetota</taxon>
        <taxon>Actinomycetes</taxon>
        <taxon>Pseudonocardiales</taxon>
        <taxon>Pseudonocardiaceae</taxon>
        <taxon>Labedaea</taxon>
    </lineage>
</organism>
<dbReference type="PRINTS" id="PR00037">
    <property type="entry name" value="HTHLACR"/>
</dbReference>
<name>A0A4R6RW82_LABRH</name>
<dbReference type="Pfam" id="PF08220">
    <property type="entry name" value="HTH_DeoR"/>
    <property type="match status" value="1"/>
</dbReference>
<dbReference type="SMART" id="SM00420">
    <property type="entry name" value="HTH_DEOR"/>
    <property type="match status" value="1"/>
</dbReference>
<dbReference type="OrthoDB" id="7688673at2"/>
<dbReference type="Proteomes" id="UP000295444">
    <property type="component" value="Unassembled WGS sequence"/>
</dbReference>
<feature type="domain" description="HTH deoR-type" evidence="6">
    <location>
        <begin position="3"/>
        <end position="58"/>
    </location>
</feature>
<evidence type="ECO:0000259" key="6">
    <source>
        <dbReference type="PROSITE" id="PS51000"/>
    </source>
</evidence>
<protein>
    <recommendedName>
        <fullName evidence="1">Lactose phosphotransferase system repressor</fullName>
    </recommendedName>
</protein>
<dbReference type="InterPro" id="IPR036388">
    <property type="entry name" value="WH-like_DNA-bd_sf"/>
</dbReference>
<sequence>MYAEERQQQILALARAAGRVDVAALAAEFDVTYETVRRDLTALERHGVLRRVHGGAIPVERLGFEPEVAARDAVMTAEKERIAKAAIAEVPAEGAILLDAGTTTGRLAEQLPTDRTLTVVTNSLPIAMTLSARTNITLMLVGGRLRGRTLAGVDDWALRALADTFVEVAFMGTNGLSVERGLTTPDTSEAMVKRASIAAARRVVLLADHTKVGNDHFARFGGLDDVDTFITDTGVDKQVAGDIETAGPRVVIV</sequence>
<dbReference type="SMART" id="SM01134">
    <property type="entry name" value="DeoRC"/>
    <property type="match status" value="1"/>
</dbReference>
<proteinExistence type="predicted"/>
<accession>A0A4R6RW82</accession>
<dbReference type="EMBL" id="SNXZ01000009">
    <property type="protein sequence ID" value="TDP91054.1"/>
    <property type="molecule type" value="Genomic_DNA"/>
</dbReference>
<dbReference type="InterPro" id="IPR001034">
    <property type="entry name" value="DeoR_HTH"/>
</dbReference>
<dbReference type="Gene3D" id="3.40.50.1360">
    <property type="match status" value="1"/>
</dbReference>
<dbReference type="PROSITE" id="PS51000">
    <property type="entry name" value="HTH_DEOR_2"/>
    <property type="match status" value="1"/>
</dbReference>
<dbReference type="Pfam" id="PF00455">
    <property type="entry name" value="DeoRC"/>
    <property type="match status" value="1"/>
</dbReference>
<dbReference type="PANTHER" id="PTHR30363">
    <property type="entry name" value="HTH-TYPE TRANSCRIPTIONAL REGULATOR SRLR-RELATED"/>
    <property type="match status" value="1"/>
</dbReference>
<keyword evidence="3" id="KW-0805">Transcription regulation</keyword>
<keyword evidence="4" id="KW-0804">Transcription</keyword>